<proteinExistence type="predicted"/>
<accession>A0A3B5KF33</accession>
<evidence type="ECO:0000256" key="6">
    <source>
        <dbReference type="ARBA" id="ARBA00022989"/>
    </source>
</evidence>
<evidence type="ECO:0000256" key="7">
    <source>
        <dbReference type="ARBA" id="ARBA00023034"/>
    </source>
</evidence>
<dbReference type="GO" id="GO:0005730">
    <property type="term" value="C:nucleolus"/>
    <property type="evidence" value="ECO:0007669"/>
    <property type="project" value="TreeGrafter"/>
</dbReference>
<dbReference type="Proteomes" id="UP000005226">
    <property type="component" value="Chromosome 19"/>
</dbReference>
<keyword evidence="3" id="KW-0963">Cytoplasm</keyword>
<reference evidence="10 11" key="1">
    <citation type="journal article" date="2011" name="Genome Biol. Evol.">
        <title>Integration of the genetic map and genome assembly of fugu facilitates insights into distinct features of genome evolution in teleosts and mammals.</title>
        <authorList>
            <person name="Kai W."/>
            <person name="Kikuchi K."/>
            <person name="Tohari S."/>
            <person name="Chew A.K."/>
            <person name="Tay A."/>
            <person name="Fujiwara A."/>
            <person name="Hosoya S."/>
            <person name="Suetake H."/>
            <person name="Naruse K."/>
            <person name="Brenner S."/>
            <person name="Suzuki Y."/>
            <person name="Venkatesh B."/>
        </authorList>
    </citation>
    <scope>NUCLEOTIDE SEQUENCE [LARGE SCALE GENOMIC DNA]</scope>
</reference>
<name>A0A3B5KF33_TAKRU</name>
<organism evidence="10 11">
    <name type="scientific">Takifugu rubripes</name>
    <name type="common">Japanese pufferfish</name>
    <name type="synonym">Fugu rubripes</name>
    <dbReference type="NCBI Taxonomy" id="31033"/>
    <lineage>
        <taxon>Eukaryota</taxon>
        <taxon>Metazoa</taxon>
        <taxon>Chordata</taxon>
        <taxon>Craniata</taxon>
        <taxon>Vertebrata</taxon>
        <taxon>Euteleostomi</taxon>
        <taxon>Actinopterygii</taxon>
        <taxon>Neopterygii</taxon>
        <taxon>Teleostei</taxon>
        <taxon>Neoteleostei</taxon>
        <taxon>Acanthomorphata</taxon>
        <taxon>Eupercaria</taxon>
        <taxon>Tetraodontiformes</taxon>
        <taxon>Tetradontoidea</taxon>
        <taxon>Tetraodontidae</taxon>
        <taxon>Takifugu</taxon>
    </lineage>
</organism>
<keyword evidence="6 9" id="KW-1133">Transmembrane helix</keyword>
<gene>
    <name evidence="10" type="primary">c19h6orf89</name>
</gene>
<dbReference type="PANTHER" id="PTHR35259">
    <property type="entry name" value="BOMBESIN RECEPTOR-ACTIVATED PROTEIN C6ORF89"/>
    <property type="match status" value="1"/>
</dbReference>
<comment type="subcellular location">
    <subcellularLocation>
        <location evidence="2">Cytoplasm</location>
    </subcellularLocation>
    <subcellularLocation>
        <location evidence="1">Golgi apparatus membrane</location>
        <topology evidence="1">Single-pass type II membrane protein</topology>
    </subcellularLocation>
</comment>
<evidence type="ECO:0000256" key="2">
    <source>
        <dbReference type="ARBA" id="ARBA00004496"/>
    </source>
</evidence>
<keyword evidence="4 9" id="KW-0812">Transmembrane</keyword>
<dbReference type="FunCoup" id="A0A3B5KF33">
    <property type="interactions" value="939"/>
</dbReference>
<evidence type="ECO:0000256" key="9">
    <source>
        <dbReference type="SAM" id="Phobius"/>
    </source>
</evidence>
<evidence type="ECO:0000256" key="3">
    <source>
        <dbReference type="ARBA" id="ARBA00022490"/>
    </source>
</evidence>
<evidence type="ECO:0000313" key="11">
    <source>
        <dbReference type="Proteomes" id="UP000005226"/>
    </source>
</evidence>
<reference evidence="10" key="3">
    <citation type="submission" date="2025-09" db="UniProtKB">
        <authorList>
            <consortium name="Ensembl"/>
        </authorList>
    </citation>
    <scope>IDENTIFICATION</scope>
</reference>
<reference evidence="10" key="2">
    <citation type="submission" date="2025-08" db="UniProtKB">
        <authorList>
            <consortium name="Ensembl"/>
        </authorList>
    </citation>
    <scope>IDENTIFICATION</scope>
</reference>
<protein>
    <submittedName>
        <fullName evidence="10">Zgc:162255</fullName>
    </submittedName>
</protein>
<evidence type="ECO:0000313" key="10">
    <source>
        <dbReference type="Ensembl" id="ENSTRUP00000054648.2"/>
    </source>
</evidence>
<keyword evidence="5" id="KW-0735">Signal-anchor</keyword>
<evidence type="ECO:0000256" key="4">
    <source>
        <dbReference type="ARBA" id="ARBA00022692"/>
    </source>
</evidence>
<dbReference type="Ensembl" id="ENSTRUT00000051000.2">
    <property type="protein sequence ID" value="ENSTRUP00000054648.2"/>
    <property type="gene ID" value="ENSTRUG00000007891.3"/>
</dbReference>
<feature type="transmembrane region" description="Helical" evidence="9">
    <location>
        <begin position="60"/>
        <end position="80"/>
    </location>
</feature>
<dbReference type="PANTHER" id="PTHR35259:SF1">
    <property type="entry name" value="BOMBESIN RECEPTOR-ACTIVATED PROTEIN C6ORF89"/>
    <property type="match status" value="1"/>
</dbReference>
<dbReference type="OMA" id="FMAKGTE"/>
<evidence type="ECO:0000256" key="1">
    <source>
        <dbReference type="ARBA" id="ARBA00004323"/>
    </source>
</evidence>
<dbReference type="GeneTree" id="ENSGT00390000014270"/>
<evidence type="ECO:0000256" key="5">
    <source>
        <dbReference type="ARBA" id="ARBA00022968"/>
    </source>
</evidence>
<keyword evidence="7" id="KW-0333">Golgi apparatus</keyword>
<keyword evidence="8 9" id="KW-0472">Membrane</keyword>
<sequence>MGTTTSEPCIYDKLSESIDILRQSGYRYGMSEREIERFIKQVLETNEPRREPPQFPILRAAVKFMLVVGFLLVMVLAFTYPQSTPQLGLVNLETYNWSSPLSHVRLLSLPIAKKYNLQGFHERWISRSGGQNLVNCSVCAEIYSVLEVPESLRATMTLRRGAQLLLLKGGGSLTVRRQQLEELYLAHSGSMSILMEADDQNVHRDSPEFPEGPANFTLLWYVPCRQGSWLHLQLTPSILSGGRNPSVVPDEQVRLEFAWMFQAVQPQDQREGFEVALSKSRAQPVAGQRWNHRAALPGHPQHKFSEQRCWSVWLAGGGGGSSSGPGSARPTVSEALQLLQPVAEFWRHGLR</sequence>
<dbReference type="InParanoid" id="A0A3B5KF33"/>
<keyword evidence="11" id="KW-1185">Reference proteome</keyword>
<dbReference type="AlphaFoldDB" id="A0A3B5KF33"/>
<evidence type="ECO:0000256" key="8">
    <source>
        <dbReference type="ARBA" id="ARBA00023136"/>
    </source>
</evidence>
<dbReference type="InterPro" id="IPR038757">
    <property type="entry name" value="BRAP"/>
</dbReference>
<dbReference type="GO" id="GO:0000139">
    <property type="term" value="C:Golgi membrane"/>
    <property type="evidence" value="ECO:0007669"/>
    <property type="project" value="UniProtKB-SubCell"/>
</dbReference>